<sequence length="106" mass="12408">MYEATYCICPKGDTPSTRRFFNAVLAGCIPITISDFLILPFKHFLEYSWIIKLKEDQFIKNSTSIIEAANKFDLVSALKKMKKVRNRYIYIDDENWEDGAWGFIIK</sequence>
<feature type="non-terminal residue" evidence="4">
    <location>
        <position position="1"/>
    </location>
</feature>
<comment type="similarity">
    <text evidence="1">Belongs to the glycosyltransferase 47 family.</text>
</comment>
<keyword evidence="2" id="KW-0812">Transmembrane</keyword>
<dbReference type="GO" id="GO:0016757">
    <property type="term" value="F:glycosyltransferase activity"/>
    <property type="evidence" value="ECO:0007669"/>
    <property type="project" value="InterPro"/>
</dbReference>
<feature type="domain" description="Exostosin GT47" evidence="3">
    <location>
        <begin position="1"/>
        <end position="48"/>
    </location>
</feature>
<gene>
    <name evidence="4" type="ORF">HK099_006148</name>
</gene>
<evidence type="ECO:0000256" key="2">
    <source>
        <dbReference type="SAM" id="Phobius"/>
    </source>
</evidence>
<evidence type="ECO:0000313" key="5">
    <source>
        <dbReference type="Proteomes" id="UP001211065"/>
    </source>
</evidence>
<dbReference type="Proteomes" id="UP001211065">
    <property type="component" value="Unassembled WGS sequence"/>
</dbReference>
<proteinExistence type="inferred from homology"/>
<reference evidence="4" key="1">
    <citation type="submission" date="2020-05" db="EMBL/GenBank/DDBJ databases">
        <title>Phylogenomic resolution of chytrid fungi.</title>
        <authorList>
            <person name="Stajich J.E."/>
            <person name="Amses K."/>
            <person name="Simmons R."/>
            <person name="Seto K."/>
            <person name="Myers J."/>
            <person name="Bonds A."/>
            <person name="Quandt C.A."/>
            <person name="Barry K."/>
            <person name="Liu P."/>
            <person name="Grigoriev I."/>
            <person name="Longcore J.E."/>
            <person name="James T.Y."/>
        </authorList>
    </citation>
    <scope>NUCLEOTIDE SEQUENCE</scope>
    <source>
        <strain evidence="4">JEL0476</strain>
    </source>
</reference>
<dbReference type="Pfam" id="PF03016">
    <property type="entry name" value="Exostosin_GT47"/>
    <property type="match status" value="1"/>
</dbReference>
<dbReference type="AlphaFoldDB" id="A0AAD5TXX3"/>
<dbReference type="EMBL" id="JADGJW010000512">
    <property type="protein sequence ID" value="KAJ3215903.1"/>
    <property type="molecule type" value="Genomic_DNA"/>
</dbReference>
<keyword evidence="2" id="KW-0472">Membrane</keyword>
<organism evidence="4 5">
    <name type="scientific">Clydaea vesicula</name>
    <dbReference type="NCBI Taxonomy" id="447962"/>
    <lineage>
        <taxon>Eukaryota</taxon>
        <taxon>Fungi</taxon>
        <taxon>Fungi incertae sedis</taxon>
        <taxon>Chytridiomycota</taxon>
        <taxon>Chytridiomycota incertae sedis</taxon>
        <taxon>Chytridiomycetes</taxon>
        <taxon>Lobulomycetales</taxon>
        <taxon>Lobulomycetaceae</taxon>
        <taxon>Clydaea</taxon>
    </lineage>
</organism>
<comment type="caution">
    <text evidence="4">The sequence shown here is derived from an EMBL/GenBank/DDBJ whole genome shotgun (WGS) entry which is preliminary data.</text>
</comment>
<name>A0AAD5TXX3_9FUNG</name>
<dbReference type="InterPro" id="IPR004263">
    <property type="entry name" value="Exostosin"/>
</dbReference>
<evidence type="ECO:0000313" key="4">
    <source>
        <dbReference type="EMBL" id="KAJ3215903.1"/>
    </source>
</evidence>
<accession>A0AAD5TXX3</accession>
<evidence type="ECO:0000256" key="1">
    <source>
        <dbReference type="ARBA" id="ARBA00010271"/>
    </source>
</evidence>
<dbReference type="PANTHER" id="PTHR11062">
    <property type="entry name" value="EXOSTOSIN HEPARAN SULFATE GLYCOSYLTRANSFERASE -RELATED"/>
    <property type="match status" value="1"/>
</dbReference>
<dbReference type="PANTHER" id="PTHR11062:SF281">
    <property type="entry name" value="EXOSTOSIN-LIKE 2"/>
    <property type="match status" value="1"/>
</dbReference>
<protein>
    <recommendedName>
        <fullName evidence="3">Exostosin GT47 domain-containing protein</fullName>
    </recommendedName>
</protein>
<keyword evidence="5" id="KW-1185">Reference proteome</keyword>
<keyword evidence="2" id="KW-1133">Transmembrane helix</keyword>
<evidence type="ECO:0000259" key="3">
    <source>
        <dbReference type="Pfam" id="PF03016"/>
    </source>
</evidence>
<feature type="transmembrane region" description="Helical" evidence="2">
    <location>
        <begin position="20"/>
        <end position="39"/>
    </location>
</feature>
<dbReference type="InterPro" id="IPR040911">
    <property type="entry name" value="Exostosin_GT47"/>
</dbReference>